<dbReference type="NCBIfam" id="NF008306">
    <property type="entry name" value="PRK11098.1"/>
    <property type="match status" value="1"/>
</dbReference>
<keyword evidence="5 6" id="KW-0472">Membrane</keyword>
<dbReference type="OrthoDB" id="8233587at2"/>
<gene>
    <name evidence="8" type="primary">sbmA</name>
    <name evidence="8" type="ordered locus">PAJ_3460</name>
</gene>
<evidence type="ECO:0000256" key="5">
    <source>
        <dbReference type="ARBA" id="ARBA00023136"/>
    </source>
</evidence>
<keyword evidence="4 6" id="KW-1133">Transmembrane helix</keyword>
<keyword evidence="2" id="KW-0813">Transport</keyword>
<keyword evidence="3 6" id="KW-0812">Transmembrane</keyword>
<dbReference type="Pfam" id="PF05992">
    <property type="entry name" value="SbmA_BacA"/>
    <property type="match status" value="1"/>
</dbReference>
<name>A0A0H3L2S5_PANAA</name>
<dbReference type="PROSITE" id="PS50929">
    <property type="entry name" value="ABC_TM1F"/>
    <property type="match status" value="1"/>
</dbReference>
<dbReference type="GeneID" id="57270041"/>
<sequence>MFKSFFPRPGLFFSSAALWSLLAIFGWFGFASDLPAHFWPAFQAAIKQPLPTTVMRFIAPGELWFYAYYWLMVAIFAIAWRLTDNHPWQRWSVWGSALIIFVTWFGVQVGVAVNAWYGPFYDLIQKALTKAGSVQINEFYAQVMAFLGIALIAVVIGVMNAFFISHWVFRWRTAMNNYYMHHWQRLRHVEGAAQRVQEDTMRFATTLESWGVNFIQAIMTLVAFLPVLIALSHHVENIPILGNLPYALVIAAVLWSLFGTGLLALVGIKLPGLEFRNQRVEAAYRKELVYGEDNADRATPPTVKVLFNNVRVNYFRLYFHYLYFNISRILYLQVDNVFGLFLLFPSIVAGTITLGLLNQITNVFDQVRSSFQYLITSWSTLVELMSIYKRLRSFEQILDDVPHGEMMRDASEDVS</sequence>
<dbReference type="PANTHER" id="PTHR11384:SF59">
    <property type="entry name" value="LYSOSOMAL COBALAMIN TRANSPORTER ABCD4"/>
    <property type="match status" value="1"/>
</dbReference>
<dbReference type="PATRIC" id="fig|553.3.peg.4146"/>
<dbReference type="InterPro" id="IPR050835">
    <property type="entry name" value="ABC_transporter_sub-D"/>
</dbReference>
<dbReference type="HOGENOM" id="CLU_045533_0_0_6"/>
<dbReference type="Proteomes" id="UP000006690">
    <property type="component" value="Chromosome"/>
</dbReference>
<feature type="transmembrane region" description="Helical" evidence="6">
    <location>
        <begin position="337"/>
        <end position="358"/>
    </location>
</feature>
<evidence type="ECO:0000256" key="3">
    <source>
        <dbReference type="ARBA" id="ARBA00022692"/>
    </source>
</evidence>
<evidence type="ECO:0000256" key="1">
    <source>
        <dbReference type="ARBA" id="ARBA00004651"/>
    </source>
</evidence>
<dbReference type="InterPro" id="IPR009248">
    <property type="entry name" value="SbmA_BacA"/>
</dbReference>
<protein>
    <submittedName>
        <fullName evidence="8">Protein SbmA</fullName>
    </submittedName>
</protein>
<feature type="transmembrane region" description="Helical" evidence="6">
    <location>
        <begin position="63"/>
        <end position="82"/>
    </location>
</feature>
<evidence type="ECO:0000313" key="8">
    <source>
        <dbReference type="EMBL" id="BAK13539.1"/>
    </source>
</evidence>
<organism evidence="8 9">
    <name type="scientific">Pantoea ananatis (strain AJ13355)</name>
    <dbReference type="NCBI Taxonomy" id="932677"/>
    <lineage>
        <taxon>Bacteria</taxon>
        <taxon>Pseudomonadati</taxon>
        <taxon>Pseudomonadota</taxon>
        <taxon>Gammaproteobacteria</taxon>
        <taxon>Enterobacterales</taxon>
        <taxon>Erwiniaceae</taxon>
        <taxon>Pantoea</taxon>
    </lineage>
</organism>
<dbReference type="EMBL" id="AP012032">
    <property type="protein sequence ID" value="BAK13539.1"/>
    <property type="molecule type" value="Genomic_DNA"/>
</dbReference>
<feature type="domain" description="ABC transmembrane type-1" evidence="7">
    <location>
        <begin position="109"/>
        <end position="289"/>
    </location>
</feature>
<dbReference type="GO" id="GO:0005524">
    <property type="term" value="F:ATP binding"/>
    <property type="evidence" value="ECO:0007669"/>
    <property type="project" value="InterPro"/>
</dbReference>
<dbReference type="GO" id="GO:1904680">
    <property type="term" value="F:peptide transmembrane transporter activity"/>
    <property type="evidence" value="ECO:0007669"/>
    <property type="project" value="InterPro"/>
</dbReference>
<evidence type="ECO:0000256" key="6">
    <source>
        <dbReference type="SAM" id="Phobius"/>
    </source>
</evidence>
<reference evidence="9" key="1">
    <citation type="journal article" date="2012" name="Appl. Microbiol. Biotechnol.">
        <title>The complete genome sequence of Pantoea ananatis AJ13355, an organism with great biotechnological potential.</title>
        <authorList>
            <person name="Hara Y."/>
            <person name="Kadotani N."/>
            <person name="Izui H."/>
            <person name="Katashkina J.I."/>
            <person name="Kuvaeva T.M."/>
            <person name="Andreeva I.G."/>
            <person name="Golubeva L.I."/>
            <person name="Malko D.B."/>
            <person name="Makeev V.J."/>
            <person name="Mashko S.V."/>
            <person name="Kozlov Y.I."/>
        </authorList>
    </citation>
    <scope>NUCLEOTIDE SEQUENCE [LARGE SCALE GENOMIC DNA]</scope>
    <source>
        <strain evidence="9">AJ13355</strain>
    </source>
</reference>
<dbReference type="GO" id="GO:0015833">
    <property type="term" value="P:peptide transport"/>
    <property type="evidence" value="ECO:0007669"/>
    <property type="project" value="InterPro"/>
</dbReference>
<dbReference type="eggNOG" id="COG1133">
    <property type="taxonomic scope" value="Bacteria"/>
</dbReference>
<dbReference type="SUPFAM" id="SSF90123">
    <property type="entry name" value="ABC transporter transmembrane region"/>
    <property type="match status" value="1"/>
</dbReference>
<accession>A0A0H3L2S5</accession>
<dbReference type="GO" id="GO:0140359">
    <property type="term" value="F:ABC-type transporter activity"/>
    <property type="evidence" value="ECO:0007669"/>
    <property type="project" value="InterPro"/>
</dbReference>
<evidence type="ECO:0000259" key="7">
    <source>
        <dbReference type="PROSITE" id="PS50929"/>
    </source>
</evidence>
<feature type="transmembrane region" description="Helical" evidence="6">
    <location>
        <begin position="210"/>
        <end position="232"/>
    </location>
</feature>
<feature type="transmembrane region" description="Helical" evidence="6">
    <location>
        <begin position="139"/>
        <end position="163"/>
    </location>
</feature>
<feature type="transmembrane region" description="Helical" evidence="6">
    <location>
        <begin position="244"/>
        <end position="268"/>
    </location>
</feature>
<comment type="subcellular location">
    <subcellularLocation>
        <location evidence="1">Cell membrane</location>
        <topology evidence="1">Multi-pass membrane protein</topology>
    </subcellularLocation>
</comment>
<dbReference type="KEGG" id="paj:PAJ_3460"/>
<dbReference type="RefSeq" id="WP_014595081.1">
    <property type="nucleotide sequence ID" value="NC_017531.2"/>
</dbReference>
<dbReference type="GO" id="GO:0005886">
    <property type="term" value="C:plasma membrane"/>
    <property type="evidence" value="ECO:0007669"/>
    <property type="project" value="UniProtKB-SubCell"/>
</dbReference>
<evidence type="ECO:0000256" key="4">
    <source>
        <dbReference type="ARBA" id="ARBA00022989"/>
    </source>
</evidence>
<dbReference type="PANTHER" id="PTHR11384">
    <property type="entry name" value="ATP-BINDING CASSETTE, SUB-FAMILY D MEMBER"/>
    <property type="match status" value="1"/>
</dbReference>
<dbReference type="NCBIfam" id="NF009036">
    <property type="entry name" value="PRK12369.1"/>
    <property type="match status" value="1"/>
</dbReference>
<evidence type="ECO:0000313" key="9">
    <source>
        <dbReference type="Proteomes" id="UP000006690"/>
    </source>
</evidence>
<dbReference type="InterPro" id="IPR036640">
    <property type="entry name" value="ABC1_TM_sf"/>
</dbReference>
<feature type="transmembrane region" description="Helical" evidence="6">
    <location>
        <begin position="94"/>
        <end position="119"/>
    </location>
</feature>
<proteinExistence type="predicted"/>
<dbReference type="InterPro" id="IPR011527">
    <property type="entry name" value="ABC1_TM_dom"/>
</dbReference>
<dbReference type="AlphaFoldDB" id="A0A0H3L2S5"/>
<evidence type="ECO:0000256" key="2">
    <source>
        <dbReference type="ARBA" id="ARBA00022448"/>
    </source>
</evidence>
<feature type="transmembrane region" description="Helical" evidence="6">
    <location>
        <begin position="12"/>
        <end position="30"/>
    </location>
</feature>